<keyword evidence="1" id="KW-0732">Signal</keyword>
<evidence type="ECO:0000256" key="1">
    <source>
        <dbReference type="SAM" id="SignalP"/>
    </source>
</evidence>
<dbReference type="Gene3D" id="3.10.450.10">
    <property type="match status" value="1"/>
</dbReference>
<feature type="signal peptide" evidence="1">
    <location>
        <begin position="1"/>
        <end position="20"/>
    </location>
</feature>
<organism evidence="2 3">
    <name type="scientific">Phytophthora nicotianae P1569</name>
    <dbReference type="NCBI Taxonomy" id="1317065"/>
    <lineage>
        <taxon>Eukaryota</taxon>
        <taxon>Sar</taxon>
        <taxon>Stramenopiles</taxon>
        <taxon>Oomycota</taxon>
        <taxon>Peronosporomycetes</taxon>
        <taxon>Peronosporales</taxon>
        <taxon>Peronosporaceae</taxon>
        <taxon>Phytophthora</taxon>
    </lineage>
</organism>
<keyword evidence="3" id="KW-1185">Reference proteome</keyword>
<protein>
    <recommendedName>
        <fullName evidence="4">Cystatin domain-containing protein</fullName>
    </recommendedName>
</protein>
<dbReference type="InterPro" id="IPR046350">
    <property type="entry name" value="Cystatin_sf"/>
</dbReference>
<sequence>MTFLRYPLAFLACTALVATSAQMSGAYSKKEITQEDMDVLHKAKINENTFNYDVNARICYLNVESLETQVVSGTNYKFLVSGCNINSEELGPCSNANCEASKFDIVIYSQPSTNTLELTSVTLVN</sequence>
<name>V9E1Q9_PHYNI</name>
<dbReference type="Proteomes" id="UP000018721">
    <property type="component" value="Unassembled WGS sequence"/>
</dbReference>
<dbReference type="SUPFAM" id="SSF54403">
    <property type="entry name" value="Cystatin/monellin"/>
    <property type="match status" value="1"/>
</dbReference>
<dbReference type="AlphaFoldDB" id="V9E1Q9"/>
<dbReference type="EMBL" id="ANIZ01003635">
    <property type="protein sequence ID" value="ETI32478.1"/>
    <property type="molecule type" value="Genomic_DNA"/>
</dbReference>
<gene>
    <name evidence="2" type="ORF">F443_20728</name>
</gene>
<dbReference type="HOGENOM" id="CLU_117422_0_0_1"/>
<proteinExistence type="predicted"/>
<evidence type="ECO:0000313" key="3">
    <source>
        <dbReference type="Proteomes" id="UP000018721"/>
    </source>
</evidence>
<comment type="caution">
    <text evidence="2">The sequence shown here is derived from an EMBL/GenBank/DDBJ whole genome shotgun (WGS) entry which is preliminary data.</text>
</comment>
<evidence type="ECO:0000313" key="2">
    <source>
        <dbReference type="EMBL" id="ETI32478.1"/>
    </source>
</evidence>
<dbReference type="eggNOG" id="ENOG502RGHP">
    <property type="taxonomic scope" value="Eukaryota"/>
</dbReference>
<accession>V9E1Q9</accession>
<reference evidence="2 3" key="1">
    <citation type="submission" date="2013-11" db="EMBL/GenBank/DDBJ databases">
        <title>The Genome Sequence of Phytophthora parasitica P1569.</title>
        <authorList>
            <consortium name="The Broad Institute Genomics Platform"/>
            <person name="Russ C."/>
            <person name="Tyler B."/>
            <person name="Panabieres F."/>
            <person name="Shan W."/>
            <person name="Tripathy S."/>
            <person name="Grunwald N."/>
            <person name="Machado M."/>
            <person name="Johnson C.S."/>
            <person name="Arredondo F."/>
            <person name="Hong C."/>
            <person name="Coffey M."/>
            <person name="Young S.K."/>
            <person name="Zeng Q."/>
            <person name="Gargeya S."/>
            <person name="Fitzgerald M."/>
            <person name="Abouelleil A."/>
            <person name="Alvarado L."/>
            <person name="Chapman S.B."/>
            <person name="Gainer-Dewar J."/>
            <person name="Goldberg J."/>
            <person name="Griggs A."/>
            <person name="Gujja S."/>
            <person name="Hansen M."/>
            <person name="Howarth C."/>
            <person name="Imamovic A."/>
            <person name="Ireland A."/>
            <person name="Larimer J."/>
            <person name="McCowan C."/>
            <person name="Murphy C."/>
            <person name="Pearson M."/>
            <person name="Poon T.W."/>
            <person name="Priest M."/>
            <person name="Roberts A."/>
            <person name="Saif S."/>
            <person name="Shea T."/>
            <person name="Sykes S."/>
            <person name="Wortman J."/>
            <person name="Nusbaum C."/>
            <person name="Birren B."/>
        </authorList>
    </citation>
    <scope>NUCLEOTIDE SEQUENCE [LARGE SCALE GENOMIC DNA]</scope>
    <source>
        <strain evidence="2 3">P1569</strain>
    </source>
</reference>
<evidence type="ECO:0008006" key="4">
    <source>
        <dbReference type="Google" id="ProtNLM"/>
    </source>
</evidence>
<feature type="chain" id="PRO_5004775060" description="Cystatin domain-containing protein" evidence="1">
    <location>
        <begin position="21"/>
        <end position="125"/>
    </location>
</feature>